<keyword evidence="2" id="KW-1185">Reference proteome</keyword>
<dbReference type="InterPro" id="IPR003340">
    <property type="entry name" value="B3_DNA-bd"/>
</dbReference>
<dbReference type="PANTHER" id="PTHR34269:SF11">
    <property type="entry name" value="B3 DOMAIN PROTEIN"/>
    <property type="match status" value="1"/>
</dbReference>
<gene>
    <name evidence="1" type="ORF">POTOM_015548</name>
</gene>
<evidence type="ECO:0000313" key="1">
    <source>
        <dbReference type="EMBL" id="KAG6779177.1"/>
    </source>
</evidence>
<protein>
    <recommendedName>
        <fullName evidence="3">TF-B3 domain-containing protein</fullName>
    </recommendedName>
</protein>
<dbReference type="EMBL" id="JAAWWB010000007">
    <property type="protein sequence ID" value="KAG6779177.1"/>
    <property type="molecule type" value="Genomic_DNA"/>
</dbReference>
<evidence type="ECO:0000313" key="2">
    <source>
        <dbReference type="Proteomes" id="UP000886885"/>
    </source>
</evidence>
<dbReference type="GO" id="GO:0003677">
    <property type="term" value="F:DNA binding"/>
    <property type="evidence" value="ECO:0007669"/>
    <property type="project" value="InterPro"/>
</dbReference>
<sequence>MKPSDLGNLFWLLVPSDLVEKHILPFLNTDQIKQVNQETSLGLKVRVWDMNTQSMHQLVFKRWSTSRSYIFNDGWTKDFVRRRNLVEGDEIGLYWDNYHSRFNLSVLRDNAVEYSENHLICLTFLSYLPSHAMPLLTDGSASPSRISSDRETRKMLPFRIKP</sequence>
<dbReference type="CDD" id="cd10017">
    <property type="entry name" value="B3_DNA"/>
    <property type="match status" value="1"/>
</dbReference>
<name>A0A8X8A391_POPTO</name>
<evidence type="ECO:0008006" key="3">
    <source>
        <dbReference type="Google" id="ProtNLM"/>
    </source>
</evidence>
<dbReference type="InterPro" id="IPR051442">
    <property type="entry name" value="B3_domain"/>
</dbReference>
<dbReference type="OrthoDB" id="1915967at2759"/>
<organism evidence="1 2">
    <name type="scientific">Populus tomentosa</name>
    <name type="common">Chinese white poplar</name>
    <dbReference type="NCBI Taxonomy" id="118781"/>
    <lineage>
        <taxon>Eukaryota</taxon>
        <taxon>Viridiplantae</taxon>
        <taxon>Streptophyta</taxon>
        <taxon>Embryophyta</taxon>
        <taxon>Tracheophyta</taxon>
        <taxon>Spermatophyta</taxon>
        <taxon>Magnoliopsida</taxon>
        <taxon>eudicotyledons</taxon>
        <taxon>Gunneridae</taxon>
        <taxon>Pentapetalae</taxon>
        <taxon>rosids</taxon>
        <taxon>fabids</taxon>
        <taxon>Malpighiales</taxon>
        <taxon>Salicaceae</taxon>
        <taxon>Saliceae</taxon>
        <taxon>Populus</taxon>
    </lineage>
</organism>
<dbReference type="Proteomes" id="UP000886885">
    <property type="component" value="Chromosome 4A"/>
</dbReference>
<comment type="caution">
    <text evidence="1">The sequence shown here is derived from an EMBL/GenBank/DDBJ whole genome shotgun (WGS) entry which is preliminary data.</text>
</comment>
<proteinExistence type="predicted"/>
<accession>A0A8X8A391</accession>
<reference evidence="1" key="1">
    <citation type="journal article" date="2020" name="bioRxiv">
        <title>Hybrid origin of Populus tomentosa Carr. identified through genome sequencing and phylogenomic analysis.</title>
        <authorList>
            <person name="An X."/>
            <person name="Gao K."/>
            <person name="Chen Z."/>
            <person name="Li J."/>
            <person name="Yang X."/>
            <person name="Yang X."/>
            <person name="Zhou J."/>
            <person name="Guo T."/>
            <person name="Zhao T."/>
            <person name="Huang S."/>
            <person name="Miao D."/>
            <person name="Khan W.U."/>
            <person name="Rao P."/>
            <person name="Ye M."/>
            <person name="Lei B."/>
            <person name="Liao W."/>
            <person name="Wang J."/>
            <person name="Ji L."/>
            <person name="Li Y."/>
            <person name="Guo B."/>
            <person name="Mustafa N.S."/>
            <person name="Li S."/>
            <person name="Yun Q."/>
            <person name="Keller S.R."/>
            <person name="Mao J."/>
            <person name="Zhang R."/>
            <person name="Strauss S.H."/>
        </authorList>
    </citation>
    <scope>NUCLEOTIDE SEQUENCE</scope>
    <source>
        <strain evidence="1">GM15</strain>
        <tissue evidence="1">Leaf</tissue>
    </source>
</reference>
<dbReference type="PANTHER" id="PTHR34269">
    <property type="entry name" value="TRANSCRIPTION FACTOR B3-DOMAIN FAMILY-RELATED"/>
    <property type="match status" value="1"/>
</dbReference>
<dbReference type="AlphaFoldDB" id="A0A8X8A391"/>